<keyword evidence="1" id="KW-0812">Transmembrane</keyword>
<evidence type="ECO:0000313" key="3">
    <source>
        <dbReference type="Proteomes" id="UP001595711"/>
    </source>
</evidence>
<dbReference type="Proteomes" id="UP001595711">
    <property type="component" value="Unassembled WGS sequence"/>
</dbReference>
<keyword evidence="1" id="KW-1133">Transmembrane helix</keyword>
<dbReference type="RefSeq" id="WP_379725825.1">
    <property type="nucleotide sequence ID" value="NZ_JBHRYJ010000002.1"/>
</dbReference>
<accession>A0ABV7VGG5</accession>
<sequence>MPAITDQAQVGRRPPPLWRRLLWFAALWAGGVFAVGVVGLAIRLVLKP</sequence>
<feature type="transmembrane region" description="Helical" evidence="1">
    <location>
        <begin position="21"/>
        <end position="46"/>
    </location>
</feature>
<evidence type="ECO:0000256" key="1">
    <source>
        <dbReference type="SAM" id="Phobius"/>
    </source>
</evidence>
<comment type="caution">
    <text evidence="2">The sequence shown here is derived from an EMBL/GenBank/DDBJ whole genome shotgun (WGS) entry which is preliminary data.</text>
</comment>
<protein>
    <submittedName>
        <fullName evidence="2">DUF2474 family protein</fullName>
    </submittedName>
</protein>
<proteinExistence type="predicted"/>
<keyword evidence="1" id="KW-0472">Membrane</keyword>
<evidence type="ECO:0000313" key="2">
    <source>
        <dbReference type="EMBL" id="MFC3676012.1"/>
    </source>
</evidence>
<reference evidence="3" key="1">
    <citation type="journal article" date="2019" name="Int. J. Syst. Evol. Microbiol.">
        <title>The Global Catalogue of Microorganisms (GCM) 10K type strain sequencing project: providing services to taxonomists for standard genome sequencing and annotation.</title>
        <authorList>
            <consortium name="The Broad Institute Genomics Platform"/>
            <consortium name="The Broad Institute Genome Sequencing Center for Infectious Disease"/>
            <person name="Wu L."/>
            <person name="Ma J."/>
        </authorList>
    </citation>
    <scope>NUCLEOTIDE SEQUENCE [LARGE SCALE GENOMIC DNA]</scope>
    <source>
        <strain evidence="3">KCTC 42182</strain>
    </source>
</reference>
<gene>
    <name evidence="2" type="ORF">ACFOOQ_10695</name>
</gene>
<keyword evidence="3" id="KW-1185">Reference proteome</keyword>
<dbReference type="Pfam" id="PF10617">
    <property type="entry name" value="DUF2474"/>
    <property type="match status" value="1"/>
</dbReference>
<organism evidence="2 3">
    <name type="scientific">Ferrovibrio xuzhouensis</name>
    <dbReference type="NCBI Taxonomy" id="1576914"/>
    <lineage>
        <taxon>Bacteria</taxon>
        <taxon>Pseudomonadati</taxon>
        <taxon>Pseudomonadota</taxon>
        <taxon>Alphaproteobacteria</taxon>
        <taxon>Rhodospirillales</taxon>
        <taxon>Rhodospirillaceae</taxon>
        <taxon>Ferrovibrio</taxon>
    </lineage>
</organism>
<dbReference type="InterPro" id="IPR018895">
    <property type="entry name" value="DUF2474"/>
</dbReference>
<name>A0ABV7VGG5_9PROT</name>
<dbReference type="EMBL" id="JBHRYJ010000002">
    <property type="protein sequence ID" value="MFC3676012.1"/>
    <property type="molecule type" value="Genomic_DNA"/>
</dbReference>